<evidence type="ECO:0000256" key="1">
    <source>
        <dbReference type="ARBA" id="ARBA00004141"/>
    </source>
</evidence>
<keyword evidence="5 6" id="KW-0472">Membrane</keyword>
<evidence type="ECO:0000313" key="8">
    <source>
        <dbReference type="EMBL" id="ODM15098.1"/>
    </source>
</evidence>
<dbReference type="PROSITE" id="PS50850">
    <property type="entry name" value="MFS"/>
    <property type="match status" value="1"/>
</dbReference>
<feature type="transmembrane region" description="Helical" evidence="6">
    <location>
        <begin position="58"/>
        <end position="74"/>
    </location>
</feature>
<keyword evidence="3 6" id="KW-0812">Transmembrane</keyword>
<dbReference type="GO" id="GO:0005886">
    <property type="term" value="C:plasma membrane"/>
    <property type="evidence" value="ECO:0007669"/>
    <property type="project" value="TreeGrafter"/>
</dbReference>
<gene>
    <name evidence="8" type="ORF">SI65_09594</name>
</gene>
<evidence type="ECO:0000259" key="7">
    <source>
        <dbReference type="PROSITE" id="PS50850"/>
    </source>
</evidence>
<feature type="transmembrane region" description="Helical" evidence="6">
    <location>
        <begin position="18"/>
        <end position="38"/>
    </location>
</feature>
<feature type="transmembrane region" description="Helical" evidence="6">
    <location>
        <begin position="297"/>
        <end position="322"/>
    </location>
</feature>
<dbReference type="GO" id="GO:0022857">
    <property type="term" value="F:transmembrane transporter activity"/>
    <property type="evidence" value="ECO:0007669"/>
    <property type="project" value="InterPro"/>
</dbReference>
<dbReference type="PANTHER" id="PTHR23502:SF51">
    <property type="entry name" value="QUINIDINE RESISTANCE PROTEIN 1-RELATED"/>
    <property type="match status" value="1"/>
</dbReference>
<protein>
    <recommendedName>
        <fullName evidence="7">Major facilitator superfamily (MFS) profile domain-containing protein</fullName>
    </recommendedName>
</protein>
<dbReference type="EMBL" id="JXNT01000019">
    <property type="protein sequence ID" value="ODM15098.1"/>
    <property type="molecule type" value="Genomic_DNA"/>
</dbReference>
<evidence type="ECO:0000256" key="4">
    <source>
        <dbReference type="ARBA" id="ARBA00022989"/>
    </source>
</evidence>
<dbReference type="Gene3D" id="1.20.1720.10">
    <property type="entry name" value="Multidrug resistance protein D"/>
    <property type="match status" value="1"/>
</dbReference>
<feature type="transmembrane region" description="Helical" evidence="6">
    <location>
        <begin position="109"/>
        <end position="132"/>
    </location>
</feature>
<dbReference type="PANTHER" id="PTHR23502">
    <property type="entry name" value="MAJOR FACILITATOR SUPERFAMILY"/>
    <property type="match status" value="1"/>
</dbReference>
<dbReference type="STRING" id="573508.A0A1E3B2G7"/>
<accession>A0A1E3B2G7</accession>
<feature type="transmembrane region" description="Helical" evidence="6">
    <location>
        <begin position="359"/>
        <end position="378"/>
    </location>
</feature>
<dbReference type="AlphaFoldDB" id="A0A1E3B2G7"/>
<reference evidence="8 9" key="1">
    <citation type="journal article" date="2016" name="BMC Genomics">
        <title>Comparative genomic and transcriptomic analyses of the Fuzhuan brick tea-fermentation fungus Aspergillus cristatus.</title>
        <authorList>
            <person name="Ge Y."/>
            <person name="Wang Y."/>
            <person name="Liu Y."/>
            <person name="Tan Y."/>
            <person name="Ren X."/>
            <person name="Zhang X."/>
            <person name="Hyde K.D."/>
            <person name="Liu Y."/>
            <person name="Liu Z."/>
        </authorList>
    </citation>
    <scope>NUCLEOTIDE SEQUENCE [LARGE SCALE GENOMIC DNA]</scope>
    <source>
        <strain evidence="8 9">GZAAS20.1005</strain>
    </source>
</reference>
<dbReference type="InterPro" id="IPR020846">
    <property type="entry name" value="MFS_dom"/>
</dbReference>
<dbReference type="InterPro" id="IPR036259">
    <property type="entry name" value="MFS_trans_sf"/>
</dbReference>
<feature type="transmembrane region" description="Helical" evidence="6">
    <location>
        <begin position="264"/>
        <end position="285"/>
    </location>
</feature>
<feature type="transmembrane region" description="Helical" evidence="6">
    <location>
        <begin position="175"/>
        <end position="194"/>
    </location>
</feature>
<dbReference type="OrthoDB" id="2441642at2759"/>
<feature type="transmembrane region" description="Helical" evidence="6">
    <location>
        <begin position="144"/>
        <end position="163"/>
    </location>
</feature>
<sequence>MTPILRLLYILSCRREKVFMLLIATSVNFLGAASANIYFPALGSMAKDLNVSNSQTNLIITSYMIVQGLVPLLTGNLSDQKGRRPVLLMCLLIYLAVNIGLALQDSLAALITLRCFQSFGSSGATVISTATVSDLITRSERGKYMAYVSLGFTLGPAVGPLLGGILTKFLGWRSFFWFLAILAGLIILVIALFLRETCRVVVGNGSVPPQSWNIPLLLALAHRSSPPPKPDYETVVSLSNKKNRRFFTIFGIFDSLKVVLNKPVGLLILCSTVFYCGFMSVMSSIPALLEQKYNFNALEISLCYIPLAAGGFAARWTVGFLADANFRHHSRKVRIQVQRNQQTREQLEQIPLEKVRLELGVPLLYLSCLCLLGYSWVMNYDVHISAPLIMLFLLGNTIVGANNMFSTLMNDLHAYRPATAMAGMNMYKFLCGAGAVAAVLPLVRITGIGWVGTVIAGLWVIVSPGLWMIYFHGHTWRKGLQSEQA</sequence>
<dbReference type="Proteomes" id="UP000094569">
    <property type="component" value="Unassembled WGS sequence"/>
</dbReference>
<keyword evidence="4 6" id="KW-1133">Transmembrane helix</keyword>
<evidence type="ECO:0000256" key="2">
    <source>
        <dbReference type="ARBA" id="ARBA00022448"/>
    </source>
</evidence>
<dbReference type="FunFam" id="1.20.1720.10:FF:000009">
    <property type="entry name" value="MFS multidrug transporter"/>
    <property type="match status" value="1"/>
</dbReference>
<feature type="domain" description="Major facilitator superfamily (MFS) profile" evidence="7">
    <location>
        <begin position="20"/>
        <end position="485"/>
    </location>
</feature>
<comment type="subcellular location">
    <subcellularLocation>
        <location evidence="1">Membrane</location>
        <topology evidence="1">Multi-pass membrane protein</topology>
    </subcellularLocation>
</comment>
<dbReference type="Gene3D" id="1.20.1250.20">
    <property type="entry name" value="MFS general substrate transporter like domains"/>
    <property type="match status" value="1"/>
</dbReference>
<feature type="transmembrane region" description="Helical" evidence="6">
    <location>
        <begin position="384"/>
        <end position="405"/>
    </location>
</feature>
<comment type="caution">
    <text evidence="8">The sequence shown here is derived from an EMBL/GenBank/DDBJ whole genome shotgun (WGS) entry which is preliminary data.</text>
</comment>
<keyword evidence="2" id="KW-0813">Transport</keyword>
<evidence type="ECO:0000256" key="6">
    <source>
        <dbReference type="SAM" id="Phobius"/>
    </source>
</evidence>
<feature type="transmembrane region" description="Helical" evidence="6">
    <location>
        <begin position="86"/>
        <end position="103"/>
    </location>
</feature>
<dbReference type="SUPFAM" id="SSF103473">
    <property type="entry name" value="MFS general substrate transporter"/>
    <property type="match status" value="1"/>
</dbReference>
<feature type="transmembrane region" description="Helical" evidence="6">
    <location>
        <begin position="449"/>
        <end position="471"/>
    </location>
</feature>
<dbReference type="InterPro" id="IPR011701">
    <property type="entry name" value="MFS"/>
</dbReference>
<name>A0A1E3B2G7_ASPCR</name>
<feature type="transmembrane region" description="Helical" evidence="6">
    <location>
        <begin position="426"/>
        <end position="443"/>
    </location>
</feature>
<evidence type="ECO:0000256" key="5">
    <source>
        <dbReference type="ARBA" id="ARBA00023136"/>
    </source>
</evidence>
<evidence type="ECO:0000313" key="9">
    <source>
        <dbReference type="Proteomes" id="UP000094569"/>
    </source>
</evidence>
<dbReference type="Pfam" id="PF07690">
    <property type="entry name" value="MFS_1"/>
    <property type="match status" value="1"/>
</dbReference>
<keyword evidence="9" id="KW-1185">Reference proteome</keyword>
<organism evidence="8 9">
    <name type="scientific">Aspergillus cristatus</name>
    <name type="common">Chinese Fuzhuan brick tea-fermentation fungus</name>
    <name type="synonym">Eurotium cristatum</name>
    <dbReference type="NCBI Taxonomy" id="573508"/>
    <lineage>
        <taxon>Eukaryota</taxon>
        <taxon>Fungi</taxon>
        <taxon>Dikarya</taxon>
        <taxon>Ascomycota</taxon>
        <taxon>Pezizomycotina</taxon>
        <taxon>Eurotiomycetes</taxon>
        <taxon>Eurotiomycetidae</taxon>
        <taxon>Eurotiales</taxon>
        <taxon>Aspergillaceae</taxon>
        <taxon>Aspergillus</taxon>
        <taxon>Aspergillus subgen. Aspergillus</taxon>
    </lineage>
</organism>
<proteinExistence type="predicted"/>
<dbReference type="VEuPathDB" id="FungiDB:SI65_09594"/>
<evidence type="ECO:0000256" key="3">
    <source>
        <dbReference type="ARBA" id="ARBA00022692"/>
    </source>
</evidence>